<dbReference type="GO" id="GO:0008409">
    <property type="term" value="F:5'-3' exonuclease activity"/>
    <property type="evidence" value="ECO:0007669"/>
    <property type="project" value="InterPro"/>
</dbReference>
<dbReference type="Pfam" id="PF02272">
    <property type="entry name" value="DHHA1"/>
    <property type="match status" value="1"/>
</dbReference>
<dbReference type="PANTHER" id="PTHR30255:SF2">
    <property type="entry name" value="SINGLE-STRANDED-DNA-SPECIFIC EXONUCLEASE RECJ"/>
    <property type="match status" value="1"/>
</dbReference>
<dbReference type="Pfam" id="PF17768">
    <property type="entry name" value="RecJ_OB"/>
    <property type="match status" value="1"/>
</dbReference>
<evidence type="ECO:0000259" key="8">
    <source>
        <dbReference type="Pfam" id="PF10141"/>
    </source>
</evidence>
<dbReference type="GO" id="GO:0006281">
    <property type="term" value="P:DNA repair"/>
    <property type="evidence" value="ECO:0007669"/>
    <property type="project" value="InterPro"/>
</dbReference>
<sequence>MLNSTYDWEEKKIPNLKEVDLQALAKEMKCSPLLVELALSRGYQTKEAIENFLKPSEVFHDPFLLYDMEKAVERIRTAILNNEAILIYGDYDADGITATTILVEVLDSLGANVSYYLPDRFEDGYGPNQSVYKYYIEQGIQLIITCDNGVAGHQAIHYAKERGVDVIITDHHEIGETLPEAYAVVHARHPKGHYPFGDLCGVGVALKVATALLGDLPTEYLDVCAIGTIADLVSLTDENRTIVQMGLKLMQNTDRVGLAELIQRVGVDPKNLNEETVAFQLAPRLNALGRLGSAMPGVELLTTFDVEEAKSLVDQIEVSNQTRRSIVDKITQEAFQQVEALDELEDLLIVKKEGWHEGVLGIVASRLVEKYHRPTLVLTKLEDRQVYKGSGRSIEGVNLFRVLQAGKAYAPESGGHAMAGGMTVPVDQFEEWQKALKEAAKEDHDCIQKKSRLTYDSKLSLDQFTEEMIHSLDCLRPFGTDNPVPRFLLKDVQVIEARALGKNQKTLKLKLSEKEGSPGLEAVAFGKGETASYLSKGQVLQVVCEASLNSWQGRVTPQGRVIDFWGEGPLLVDWRHSQNSSQIFSVQEAYYYFEELTLKERYQGMLPSGALAIGPNDLQQSKAVYRQLVIFDQPKNLEALKRFIKEKRIDSLYLFAYLARPISQMGSIQREEVTLVYRYLRQHQMIDLKGKFSNLAAYLKLPEPKLEVILKIMEEVGFIQRLNTQIHFFTSQNKVDLQTSRYLQAWQNQVKSEKLLQTQTIQTIKSYLYEEE</sequence>
<feature type="domain" description="DHHA1" evidence="7">
    <location>
        <begin position="348"/>
        <end position="442"/>
    </location>
</feature>
<dbReference type="STRING" id="87541.AWM71_07630"/>
<dbReference type="Gene3D" id="3.10.310.30">
    <property type="match status" value="1"/>
</dbReference>
<dbReference type="NCBIfam" id="TIGR00644">
    <property type="entry name" value="recJ"/>
    <property type="match status" value="1"/>
</dbReference>
<dbReference type="GO" id="GO:0006310">
    <property type="term" value="P:DNA recombination"/>
    <property type="evidence" value="ECO:0007669"/>
    <property type="project" value="InterPro"/>
</dbReference>
<dbReference type="InterPro" id="IPR041122">
    <property type="entry name" value="RecJ_OB"/>
</dbReference>
<dbReference type="InterPro" id="IPR038763">
    <property type="entry name" value="DHH_sf"/>
</dbReference>
<comment type="caution">
    <text evidence="10">The sequence shown here is derived from an EMBL/GenBank/DDBJ whole genome shotgun (WGS) entry which is preliminary data.</text>
</comment>
<feature type="domain" description="RecJ OB" evidence="9">
    <location>
        <begin position="455"/>
        <end position="563"/>
    </location>
</feature>
<dbReference type="Pfam" id="PF01368">
    <property type="entry name" value="DHH"/>
    <property type="match status" value="1"/>
</dbReference>
<proteinExistence type="inferred from homology"/>
<gene>
    <name evidence="10" type="ORF">HMPREF3187_01616</name>
</gene>
<evidence type="ECO:0000256" key="1">
    <source>
        <dbReference type="ARBA" id="ARBA00005915"/>
    </source>
</evidence>
<evidence type="ECO:0000256" key="3">
    <source>
        <dbReference type="ARBA" id="ARBA00022722"/>
    </source>
</evidence>
<keyword evidence="3" id="KW-0540">Nuclease</keyword>
<dbReference type="InterPro" id="IPR018779">
    <property type="entry name" value="RecJ_C"/>
</dbReference>
<dbReference type="SUPFAM" id="SSF64182">
    <property type="entry name" value="DHH phosphoesterases"/>
    <property type="match status" value="1"/>
</dbReference>
<evidence type="ECO:0000313" key="10">
    <source>
        <dbReference type="EMBL" id="KXB33727.1"/>
    </source>
</evidence>
<feature type="domain" description="Single-stranded-DNA-specific exonuclease RecJ C-terminal" evidence="8">
    <location>
        <begin position="571"/>
        <end position="768"/>
    </location>
</feature>
<evidence type="ECO:0000259" key="9">
    <source>
        <dbReference type="Pfam" id="PF17768"/>
    </source>
</evidence>
<feature type="domain" description="DDH" evidence="6">
    <location>
        <begin position="85"/>
        <end position="228"/>
    </location>
</feature>
<dbReference type="EMBL" id="LSCQ01000090">
    <property type="protein sequence ID" value="KXB33727.1"/>
    <property type="molecule type" value="Genomic_DNA"/>
</dbReference>
<name>A0A133XS12_9LACT</name>
<keyword evidence="5 10" id="KW-0269">Exonuclease</keyword>
<evidence type="ECO:0000256" key="5">
    <source>
        <dbReference type="ARBA" id="ARBA00022839"/>
    </source>
</evidence>
<organism evidence="10 11">
    <name type="scientific">Aerococcus christensenii</name>
    <dbReference type="NCBI Taxonomy" id="87541"/>
    <lineage>
        <taxon>Bacteria</taxon>
        <taxon>Bacillati</taxon>
        <taxon>Bacillota</taxon>
        <taxon>Bacilli</taxon>
        <taxon>Lactobacillales</taxon>
        <taxon>Aerococcaceae</taxon>
        <taxon>Aerococcus</taxon>
    </lineage>
</organism>
<dbReference type="GO" id="GO:0003676">
    <property type="term" value="F:nucleic acid binding"/>
    <property type="evidence" value="ECO:0007669"/>
    <property type="project" value="InterPro"/>
</dbReference>
<dbReference type="InterPro" id="IPR004610">
    <property type="entry name" value="RecJ"/>
</dbReference>
<dbReference type="InterPro" id="IPR051673">
    <property type="entry name" value="SSDNA_exonuclease_RecJ"/>
</dbReference>
<evidence type="ECO:0000259" key="6">
    <source>
        <dbReference type="Pfam" id="PF01368"/>
    </source>
</evidence>
<evidence type="ECO:0000313" key="11">
    <source>
        <dbReference type="Proteomes" id="UP000070422"/>
    </source>
</evidence>
<comment type="similarity">
    <text evidence="1">Belongs to the RecJ family.</text>
</comment>
<evidence type="ECO:0000256" key="2">
    <source>
        <dbReference type="ARBA" id="ARBA00019841"/>
    </source>
</evidence>
<dbReference type="RefSeq" id="WP_060937289.1">
    <property type="nucleotide sequence ID" value="NZ_JASOZP010000013.1"/>
</dbReference>
<dbReference type="Proteomes" id="UP000070422">
    <property type="component" value="Unassembled WGS sequence"/>
</dbReference>
<dbReference type="Pfam" id="PF10141">
    <property type="entry name" value="ssDNA-exonuc_C"/>
    <property type="match status" value="1"/>
</dbReference>
<dbReference type="AlphaFoldDB" id="A0A133XS12"/>
<evidence type="ECO:0000256" key="4">
    <source>
        <dbReference type="ARBA" id="ARBA00022801"/>
    </source>
</evidence>
<dbReference type="InterPro" id="IPR001667">
    <property type="entry name" value="DDH_dom"/>
</dbReference>
<protein>
    <recommendedName>
        <fullName evidence="2">Single-stranded-DNA-specific exonuclease RecJ</fullName>
    </recommendedName>
</protein>
<dbReference type="PATRIC" id="fig|87541.4.peg.1605"/>
<dbReference type="PANTHER" id="PTHR30255">
    <property type="entry name" value="SINGLE-STRANDED-DNA-SPECIFIC EXONUCLEASE RECJ"/>
    <property type="match status" value="1"/>
</dbReference>
<accession>A0A133XS12</accession>
<dbReference type="Gene3D" id="3.90.1640.30">
    <property type="match status" value="1"/>
</dbReference>
<evidence type="ECO:0000259" key="7">
    <source>
        <dbReference type="Pfam" id="PF02272"/>
    </source>
</evidence>
<keyword evidence="4" id="KW-0378">Hydrolase</keyword>
<reference evidence="10 11" key="1">
    <citation type="submission" date="2016-01" db="EMBL/GenBank/DDBJ databases">
        <authorList>
            <person name="Oliw E.H."/>
        </authorList>
    </citation>
    <scope>NUCLEOTIDE SEQUENCE [LARGE SCALE GENOMIC DNA]</scope>
    <source>
        <strain evidence="10 11">KA00635</strain>
    </source>
</reference>
<dbReference type="InterPro" id="IPR003156">
    <property type="entry name" value="DHHA1_dom"/>
</dbReference>